<comment type="caution">
    <text evidence="1">The sequence shown here is derived from an EMBL/GenBank/DDBJ whole genome shotgun (WGS) entry which is preliminary data.</text>
</comment>
<organism evidence="1 2">
    <name type="scientific">Halioxenophilus aromaticivorans</name>
    <dbReference type="NCBI Taxonomy" id="1306992"/>
    <lineage>
        <taxon>Bacteria</taxon>
        <taxon>Pseudomonadati</taxon>
        <taxon>Pseudomonadota</taxon>
        <taxon>Gammaproteobacteria</taxon>
        <taxon>Alteromonadales</taxon>
        <taxon>Alteromonadaceae</taxon>
        <taxon>Halioxenophilus</taxon>
    </lineage>
</organism>
<evidence type="ECO:0008006" key="3">
    <source>
        <dbReference type="Google" id="ProtNLM"/>
    </source>
</evidence>
<dbReference type="RefSeq" id="WP_345416561.1">
    <property type="nucleotide sequence ID" value="NZ_AP031496.1"/>
</dbReference>
<gene>
    <name evidence="1" type="ORF">GCM10025791_05070</name>
</gene>
<evidence type="ECO:0000313" key="1">
    <source>
        <dbReference type="EMBL" id="GAA4931805.1"/>
    </source>
</evidence>
<dbReference type="AlphaFoldDB" id="A0AAV3TXF9"/>
<dbReference type="Pfam" id="PF03846">
    <property type="entry name" value="SulA"/>
    <property type="match status" value="1"/>
</dbReference>
<protein>
    <recommendedName>
        <fullName evidence="3">Cell division inhibitor SulA</fullName>
    </recommendedName>
</protein>
<dbReference type="GO" id="GO:0051782">
    <property type="term" value="P:negative regulation of cell division"/>
    <property type="evidence" value="ECO:0007669"/>
    <property type="project" value="InterPro"/>
</dbReference>
<sequence>MAATLPLDFEVTTPLAATPSVAKGVPASNSDHITELLVSKYCPDYLQLLLPMLSHQSRIAGSRWITWIANSKLDKQLLESFGVDTQKVRFVYPRDTDVIFDLVEEALVAGNSHCVVAVNENFLAEQMHLLNSAAKFGNAMGILVSHRD</sequence>
<reference evidence="2" key="1">
    <citation type="journal article" date="2019" name="Int. J. Syst. Evol. Microbiol.">
        <title>The Global Catalogue of Microorganisms (GCM) 10K type strain sequencing project: providing services to taxonomists for standard genome sequencing and annotation.</title>
        <authorList>
            <consortium name="The Broad Institute Genomics Platform"/>
            <consortium name="The Broad Institute Genome Sequencing Center for Infectious Disease"/>
            <person name="Wu L."/>
            <person name="Ma J."/>
        </authorList>
    </citation>
    <scope>NUCLEOTIDE SEQUENCE [LARGE SCALE GENOMIC DNA]</scope>
    <source>
        <strain evidence="2">JCM 19134</strain>
    </source>
</reference>
<dbReference type="Gene3D" id="3.40.50.300">
    <property type="entry name" value="P-loop containing nucleotide triphosphate hydrolases"/>
    <property type="match status" value="1"/>
</dbReference>
<dbReference type="InterPro" id="IPR004596">
    <property type="entry name" value="Cell_div_suppressor_SulA"/>
</dbReference>
<dbReference type="GO" id="GO:0009432">
    <property type="term" value="P:SOS response"/>
    <property type="evidence" value="ECO:0007669"/>
    <property type="project" value="InterPro"/>
</dbReference>
<dbReference type="EMBL" id="BAABLX010000004">
    <property type="protein sequence ID" value="GAA4931805.1"/>
    <property type="molecule type" value="Genomic_DNA"/>
</dbReference>
<dbReference type="Proteomes" id="UP001409585">
    <property type="component" value="Unassembled WGS sequence"/>
</dbReference>
<name>A0AAV3TXF9_9ALTE</name>
<proteinExistence type="predicted"/>
<accession>A0AAV3TXF9</accession>
<keyword evidence="2" id="KW-1185">Reference proteome</keyword>
<evidence type="ECO:0000313" key="2">
    <source>
        <dbReference type="Proteomes" id="UP001409585"/>
    </source>
</evidence>
<dbReference type="SUPFAM" id="SSF52540">
    <property type="entry name" value="P-loop containing nucleoside triphosphate hydrolases"/>
    <property type="match status" value="1"/>
</dbReference>
<dbReference type="InterPro" id="IPR027417">
    <property type="entry name" value="P-loop_NTPase"/>
</dbReference>